<accession>A0A0K2SVH0</accession>
<dbReference type="EMBL" id="HACA01000006">
    <property type="protein sequence ID" value="CDW17367.1"/>
    <property type="molecule type" value="Transcribed_RNA"/>
</dbReference>
<proteinExistence type="predicted"/>
<name>A0A0K2SVH0_LEPSM</name>
<sequence length="51" mass="5617">YGIFKCDSHGKTGISGQLTINHIKSNICTLCTPSPNLFSSILRELTYIVKC</sequence>
<feature type="non-terminal residue" evidence="1">
    <location>
        <position position="1"/>
    </location>
</feature>
<dbReference type="AlphaFoldDB" id="A0A0K2SVH0"/>
<protein>
    <submittedName>
        <fullName evidence="1">Uncharacterized protein</fullName>
    </submittedName>
</protein>
<organism evidence="1">
    <name type="scientific">Lepeophtheirus salmonis</name>
    <name type="common">Salmon louse</name>
    <name type="synonym">Caligus salmonis</name>
    <dbReference type="NCBI Taxonomy" id="72036"/>
    <lineage>
        <taxon>Eukaryota</taxon>
        <taxon>Metazoa</taxon>
        <taxon>Ecdysozoa</taxon>
        <taxon>Arthropoda</taxon>
        <taxon>Crustacea</taxon>
        <taxon>Multicrustacea</taxon>
        <taxon>Hexanauplia</taxon>
        <taxon>Copepoda</taxon>
        <taxon>Siphonostomatoida</taxon>
        <taxon>Caligidae</taxon>
        <taxon>Lepeophtheirus</taxon>
    </lineage>
</organism>
<reference evidence="1" key="1">
    <citation type="submission" date="2014-05" db="EMBL/GenBank/DDBJ databases">
        <authorList>
            <person name="Chronopoulou M."/>
        </authorList>
    </citation>
    <scope>NUCLEOTIDE SEQUENCE</scope>
    <source>
        <tissue evidence="1">Whole organism</tissue>
    </source>
</reference>
<evidence type="ECO:0000313" key="1">
    <source>
        <dbReference type="EMBL" id="CDW17367.1"/>
    </source>
</evidence>